<name>A0A0C3D6A1_OIDMZ</name>
<reference evidence="2" key="2">
    <citation type="submission" date="2015-01" db="EMBL/GenBank/DDBJ databases">
        <title>Evolutionary Origins and Diversification of the Mycorrhizal Mutualists.</title>
        <authorList>
            <consortium name="DOE Joint Genome Institute"/>
            <consortium name="Mycorrhizal Genomics Consortium"/>
            <person name="Kohler A."/>
            <person name="Kuo A."/>
            <person name="Nagy L.G."/>
            <person name="Floudas D."/>
            <person name="Copeland A."/>
            <person name="Barry K.W."/>
            <person name="Cichocki N."/>
            <person name="Veneault-Fourrey C."/>
            <person name="LaButti K."/>
            <person name="Lindquist E.A."/>
            <person name="Lipzen A."/>
            <person name="Lundell T."/>
            <person name="Morin E."/>
            <person name="Murat C."/>
            <person name="Riley R."/>
            <person name="Ohm R."/>
            <person name="Sun H."/>
            <person name="Tunlid A."/>
            <person name="Henrissat B."/>
            <person name="Grigoriev I.V."/>
            <person name="Hibbett D.S."/>
            <person name="Martin F."/>
        </authorList>
    </citation>
    <scope>NUCLEOTIDE SEQUENCE [LARGE SCALE GENOMIC DNA]</scope>
    <source>
        <strain evidence="2">Zn</strain>
    </source>
</reference>
<proteinExistence type="predicted"/>
<accession>A0A0C3D6A1</accession>
<dbReference type="AlphaFoldDB" id="A0A0C3D6A1"/>
<evidence type="ECO:0000313" key="1">
    <source>
        <dbReference type="EMBL" id="KIN06854.1"/>
    </source>
</evidence>
<sequence length="70" mass="7800">MCFATFSLNPIYCTKSAVIEITFRARDVKTGSLNSPHCSEPLLQQFVRIYKNVALPICSKCLSRISGSLM</sequence>
<dbReference type="Proteomes" id="UP000054321">
    <property type="component" value="Unassembled WGS sequence"/>
</dbReference>
<dbReference type="HOGENOM" id="CLU_2758439_0_0_1"/>
<protein>
    <submittedName>
        <fullName evidence="1">Uncharacterized protein</fullName>
    </submittedName>
</protein>
<gene>
    <name evidence="1" type="ORF">OIDMADRAFT_15939</name>
</gene>
<dbReference type="EMBL" id="KN832870">
    <property type="protein sequence ID" value="KIN06854.1"/>
    <property type="molecule type" value="Genomic_DNA"/>
</dbReference>
<reference evidence="1 2" key="1">
    <citation type="submission" date="2014-04" db="EMBL/GenBank/DDBJ databases">
        <authorList>
            <consortium name="DOE Joint Genome Institute"/>
            <person name="Kuo A."/>
            <person name="Martino E."/>
            <person name="Perotto S."/>
            <person name="Kohler A."/>
            <person name="Nagy L.G."/>
            <person name="Floudas D."/>
            <person name="Copeland A."/>
            <person name="Barry K.W."/>
            <person name="Cichocki N."/>
            <person name="Veneault-Fourrey C."/>
            <person name="LaButti K."/>
            <person name="Lindquist E.A."/>
            <person name="Lipzen A."/>
            <person name="Lundell T."/>
            <person name="Morin E."/>
            <person name="Murat C."/>
            <person name="Sun H."/>
            <person name="Tunlid A."/>
            <person name="Henrissat B."/>
            <person name="Grigoriev I.V."/>
            <person name="Hibbett D.S."/>
            <person name="Martin F."/>
            <person name="Nordberg H.P."/>
            <person name="Cantor M.N."/>
            <person name="Hua S.X."/>
        </authorList>
    </citation>
    <scope>NUCLEOTIDE SEQUENCE [LARGE SCALE GENOMIC DNA]</scope>
    <source>
        <strain evidence="1 2">Zn</strain>
    </source>
</reference>
<keyword evidence="2" id="KW-1185">Reference proteome</keyword>
<organism evidence="1 2">
    <name type="scientific">Oidiodendron maius (strain Zn)</name>
    <dbReference type="NCBI Taxonomy" id="913774"/>
    <lineage>
        <taxon>Eukaryota</taxon>
        <taxon>Fungi</taxon>
        <taxon>Dikarya</taxon>
        <taxon>Ascomycota</taxon>
        <taxon>Pezizomycotina</taxon>
        <taxon>Leotiomycetes</taxon>
        <taxon>Leotiomycetes incertae sedis</taxon>
        <taxon>Myxotrichaceae</taxon>
        <taxon>Oidiodendron</taxon>
    </lineage>
</organism>
<dbReference type="InParanoid" id="A0A0C3D6A1"/>
<evidence type="ECO:0000313" key="2">
    <source>
        <dbReference type="Proteomes" id="UP000054321"/>
    </source>
</evidence>